<accession>A0A7G8Q5R6</accession>
<dbReference type="EMBL" id="CP060412">
    <property type="protein sequence ID" value="QNK02124.1"/>
    <property type="molecule type" value="Genomic_DNA"/>
</dbReference>
<dbReference type="GO" id="GO:0016747">
    <property type="term" value="F:acyltransferase activity, transferring groups other than amino-acyl groups"/>
    <property type="evidence" value="ECO:0007669"/>
    <property type="project" value="InterPro"/>
</dbReference>
<dbReference type="KEGG" id="dtl:H8F01_02870"/>
<dbReference type="RefSeq" id="WP_187057581.1">
    <property type="nucleotide sequence ID" value="NZ_CP060412.1"/>
</dbReference>
<dbReference type="Pfam" id="PF00583">
    <property type="entry name" value="Acetyltransf_1"/>
    <property type="match status" value="1"/>
</dbReference>
<dbReference type="PROSITE" id="PS51186">
    <property type="entry name" value="GNAT"/>
    <property type="match status" value="1"/>
</dbReference>
<dbReference type="InterPro" id="IPR000182">
    <property type="entry name" value="GNAT_dom"/>
</dbReference>
<gene>
    <name evidence="2" type="ORF">H8F01_02870</name>
</gene>
<feature type="domain" description="N-acetyltransferase" evidence="1">
    <location>
        <begin position="1"/>
        <end position="130"/>
    </location>
</feature>
<keyword evidence="3" id="KW-1185">Reference proteome</keyword>
<proteinExistence type="predicted"/>
<protein>
    <submittedName>
        <fullName evidence="2">GNAT family N-acetyltransferase</fullName>
    </submittedName>
</protein>
<dbReference type="InterPro" id="IPR016181">
    <property type="entry name" value="Acyl_CoA_acyltransferase"/>
</dbReference>
<dbReference type="Gene3D" id="3.40.630.30">
    <property type="match status" value="1"/>
</dbReference>
<dbReference type="Proteomes" id="UP000515873">
    <property type="component" value="Chromosome"/>
</dbReference>
<organism evidence="2 3">
    <name type="scientific">Dyella telluris</name>
    <dbReference type="NCBI Taxonomy" id="2763498"/>
    <lineage>
        <taxon>Bacteria</taxon>
        <taxon>Pseudomonadati</taxon>
        <taxon>Pseudomonadota</taxon>
        <taxon>Gammaproteobacteria</taxon>
        <taxon>Lysobacterales</taxon>
        <taxon>Rhodanobacteraceae</taxon>
        <taxon>Dyella</taxon>
    </lineage>
</organism>
<name>A0A7G8Q5R6_9GAMM</name>
<dbReference type="SUPFAM" id="SSF55729">
    <property type="entry name" value="Acyl-CoA N-acyltransferases (Nat)"/>
    <property type="match status" value="1"/>
</dbReference>
<reference evidence="2 3" key="1">
    <citation type="submission" date="2020-08" db="EMBL/GenBank/DDBJ databases">
        <title>Dyella sp. G9 isolated from forest soil.</title>
        <authorList>
            <person name="Fu J."/>
            <person name="Qiu L."/>
        </authorList>
    </citation>
    <scope>NUCLEOTIDE SEQUENCE [LARGE SCALE GENOMIC DNA]</scope>
    <source>
        <strain evidence="2 3">G9</strain>
    </source>
</reference>
<evidence type="ECO:0000259" key="1">
    <source>
        <dbReference type="PROSITE" id="PS51186"/>
    </source>
</evidence>
<evidence type="ECO:0000313" key="3">
    <source>
        <dbReference type="Proteomes" id="UP000515873"/>
    </source>
</evidence>
<keyword evidence="2" id="KW-0808">Transferase</keyword>
<dbReference type="AlphaFoldDB" id="A0A7G8Q5R6"/>
<dbReference type="CDD" id="cd04301">
    <property type="entry name" value="NAT_SF"/>
    <property type="match status" value="1"/>
</dbReference>
<evidence type="ECO:0000313" key="2">
    <source>
        <dbReference type="EMBL" id="QNK02124.1"/>
    </source>
</evidence>
<sequence>MQVEYREVPMLARWQHSNPHRPAPPDLGSGQIRSWECRIDSSTVGHCSGNARTGQVLGLMVEHGHEGKGIGTQLLSLVVSWLRAEQVKRLWLEAPLSPQPRARRFYQSRGWVSTGRRVGTEMEIFELRNE</sequence>